<sequence>MSGPDIGEQQGGVLSPSERYGLYTTDLKTQSPNDELRAQLRERLEASLRDLRLLAERLPDDDIKRVFGDDDGASGTTSVATDVVALCWLGFDLAEKSPEWRVKQGIERALYAHNEDGEVNLSVVRQPLLPAAASLDRFRQHDLNTSDAYGTLEHLWAASDINPFELYDVTSEKLGREFALPPADLMIERLAYRAQARRFPAAQVMDVSTDDDLKEM</sequence>
<dbReference type="Proteomes" id="UP000011509">
    <property type="component" value="Unassembled WGS sequence"/>
</dbReference>
<gene>
    <name evidence="2" type="ORF">C464_17412</name>
</gene>
<reference evidence="2 3" key="1">
    <citation type="journal article" date="2014" name="PLoS Genet.">
        <title>Phylogenetically driven sequencing of extremely halophilic archaea reveals strategies for static and dynamic osmo-response.</title>
        <authorList>
            <person name="Becker E.A."/>
            <person name="Seitzer P.M."/>
            <person name="Tritt A."/>
            <person name="Larsen D."/>
            <person name="Krusor M."/>
            <person name="Yao A.I."/>
            <person name="Wu D."/>
            <person name="Madern D."/>
            <person name="Eisen J.A."/>
            <person name="Darling A.E."/>
            <person name="Facciotti M.T."/>
        </authorList>
    </citation>
    <scope>NUCLEOTIDE SEQUENCE [LARGE SCALE GENOMIC DNA]</scope>
    <source>
        <strain evidence="2 3">DSM 10284</strain>
    </source>
</reference>
<organism evidence="2 3">
    <name type="scientific">Halorubrum coriense DSM 10284</name>
    <dbReference type="NCBI Taxonomy" id="1227466"/>
    <lineage>
        <taxon>Archaea</taxon>
        <taxon>Methanobacteriati</taxon>
        <taxon>Methanobacteriota</taxon>
        <taxon>Stenosarchaea group</taxon>
        <taxon>Halobacteria</taxon>
        <taxon>Halobacteriales</taxon>
        <taxon>Haloferacaceae</taxon>
        <taxon>Halorubrum</taxon>
    </lineage>
</organism>
<keyword evidence="3" id="KW-1185">Reference proteome</keyword>
<protein>
    <submittedName>
        <fullName evidence="2">Uncharacterized protein</fullName>
    </submittedName>
</protein>
<evidence type="ECO:0000313" key="3">
    <source>
        <dbReference type="Proteomes" id="UP000011509"/>
    </source>
</evidence>
<name>M0E4F3_9EURY</name>
<accession>M0E4F3</accession>
<dbReference type="EMBL" id="AOJL01000068">
    <property type="protein sequence ID" value="ELZ42656.1"/>
    <property type="molecule type" value="Genomic_DNA"/>
</dbReference>
<feature type="region of interest" description="Disordered" evidence="1">
    <location>
        <begin position="1"/>
        <end position="34"/>
    </location>
</feature>
<evidence type="ECO:0000256" key="1">
    <source>
        <dbReference type="SAM" id="MobiDB-lite"/>
    </source>
</evidence>
<proteinExistence type="predicted"/>
<dbReference type="AlphaFoldDB" id="M0E4F3"/>
<comment type="caution">
    <text evidence="2">The sequence shown here is derived from an EMBL/GenBank/DDBJ whole genome shotgun (WGS) entry which is preliminary data.</text>
</comment>
<evidence type="ECO:0000313" key="2">
    <source>
        <dbReference type="EMBL" id="ELZ42656.1"/>
    </source>
</evidence>